<dbReference type="OrthoDB" id="321999at2"/>
<proteinExistence type="predicted"/>
<name>A0A1N6EP64_9RHOB</name>
<dbReference type="PROSITE" id="PS50208">
    <property type="entry name" value="CASPASE_P20"/>
    <property type="match status" value="1"/>
</dbReference>
<dbReference type="Pfam" id="PF00656">
    <property type="entry name" value="Peptidase_C14"/>
    <property type="match status" value="1"/>
</dbReference>
<organism evidence="4 5">
    <name type="scientific">Vannielia litorea</name>
    <dbReference type="NCBI Taxonomy" id="1217970"/>
    <lineage>
        <taxon>Bacteria</taxon>
        <taxon>Pseudomonadati</taxon>
        <taxon>Pseudomonadota</taxon>
        <taxon>Alphaproteobacteria</taxon>
        <taxon>Rhodobacterales</taxon>
        <taxon>Paracoccaceae</taxon>
        <taxon>Vannielia</taxon>
    </lineage>
</organism>
<dbReference type="InterPro" id="IPR001309">
    <property type="entry name" value="Pept_C14_p20"/>
</dbReference>
<feature type="chain" id="PRO_5012771490" evidence="2">
    <location>
        <begin position="31"/>
        <end position="537"/>
    </location>
</feature>
<keyword evidence="5" id="KW-1185">Reference proteome</keyword>
<dbReference type="PANTHER" id="PTHR22576">
    <property type="entry name" value="MUCOSA ASSOCIATED LYMPHOID TISSUE LYMPHOMA TRANSLOCATION PROTEIN 1/PARACASPASE"/>
    <property type="match status" value="1"/>
</dbReference>
<sequence>MVPVIAVFLRITRRRLRGAVLLLAALVALAGDPARAEGRVALVIGNAGYTALQPLANPVNDAKGIAAALERIGFEVTLVTDAPHDRLAPVVDAFAARAESAETVLFYYSGHAFQQNGRNLLVPADAALGAPEAFEAETWSFSDDIVARLSGEGRQTLFFLDACRTNPLPLSLRGAVGDGLAKPDTGTGSFVAFATQPGAVARDGLGVNSPFTLAMLKHMETPGISISDLMIAVRNEVVAETRETQVPWDQSSLRAQFYFVPVEEAGDELTEADLDAIGGLDEESIRNVIGALADNGVTLEILVVEDEPTEVADATPNPIVAIDEVEDPNQAATDPETGTGDEDTQVAMLDDTRSVGDDAPDDTGEATLADKVAAAEAVVAAAAARASTGPTEADLAAVELPGDLPLAIQQELSRTGCHRAVVDGIWGKVSRISLLRYYTAKGKVTAEEARAEPTELAYRRLALEPGVVCEGVVAAPVRTASASTGSKRTVVQKAAAPAAATTAPKTTTPRISSKPTTSSSGTRVPPKINRAKPGVFR</sequence>
<dbReference type="EMBL" id="FSRL01000001">
    <property type="protein sequence ID" value="SIN84794.1"/>
    <property type="molecule type" value="Genomic_DNA"/>
</dbReference>
<dbReference type="PANTHER" id="PTHR22576:SF37">
    <property type="entry name" value="MUCOSA-ASSOCIATED LYMPHOID TISSUE LYMPHOMA TRANSLOCATION PROTEIN 1"/>
    <property type="match status" value="1"/>
</dbReference>
<gene>
    <name evidence="4" type="ORF">SAMN05444002_0977</name>
</gene>
<evidence type="ECO:0000313" key="4">
    <source>
        <dbReference type="EMBL" id="SIN84794.1"/>
    </source>
</evidence>
<dbReference type="Gene3D" id="3.40.50.1460">
    <property type="match status" value="1"/>
</dbReference>
<dbReference type="RefSeq" id="WP_074255092.1">
    <property type="nucleotide sequence ID" value="NZ_FSRL01000001.1"/>
</dbReference>
<dbReference type="GO" id="GO:0004197">
    <property type="term" value="F:cysteine-type endopeptidase activity"/>
    <property type="evidence" value="ECO:0007669"/>
    <property type="project" value="InterPro"/>
</dbReference>
<evidence type="ECO:0000259" key="3">
    <source>
        <dbReference type="PROSITE" id="PS50208"/>
    </source>
</evidence>
<protein>
    <submittedName>
        <fullName evidence="4">Caspase domain-containing protein</fullName>
    </submittedName>
</protein>
<feature type="compositionally biased region" description="Low complexity" evidence="1">
    <location>
        <begin position="494"/>
        <end position="509"/>
    </location>
</feature>
<feature type="signal peptide" evidence="2">
    <location>
        <begin position="1"/>
        <end position="30"/>
    </location>
</feature>
<dbReference type="Proteomes" id="UP000184932">
    <property type="component" value="Unassembled WGS sequence"/>
</dbReference>
<dbReference type="InterPro" id="IPR011600">
    <property type="entry name" value="Pept_C14_caspase"/>
</dbReference>
<reference evidence="5" key="1">
    <citation type="submission" date="2016-11" db="EMBL/GenBank/DDBJ databases">
        <authorList>
            <person name="Varghese N."/>
            <person name="Submissions S."/>
        </authorList>
    </citation>
    <scope>NUCLEOTIDE SEQUENCE [LARGE SCALE GENOMIC DNA]</scope>
    <source>
        <strain evidence="5">DSM 29440</strain>
    </source>
</reference>
<feature type="domain" description="Caspase family p20" evidence="3">
    <location>
        <begin position="37"/>
        <end position="167"/>
    </location>
</feature>
<evidence type="ECO:0000256" key="1">
    <source>
        <dbReference type="SAM" id="MobiDB-lite"/>
    </source>
</evidence>
<feature type="region of interest" description="Disordered" evidence="1">
    <location>
        <begin position="494"/>
        <end position="537"/>
    </location>
</feature>
<feature type="compositionally biased region" description="Polar residues" evidence="1">
    <location>
        <begin position="510"/>
        <end position="522"/>
    </location>
</feature>
<evidence type="ECO:0000313" key="5">
    <source>
        <dbReference type="Proteomes" id="UP000184932"/>
    </source>
</evidence>
<dbReference type="SUPFAM" id="SSF52129">
    <property type="entry name" value="Caspase-like"/>
    <property type="match status" value="1"/>
</dbReference>
<dbReference type="InterPro" id="IPR052039">
    <property type="entry name" value="Caspase-related_regulators"/>
</dbReference>
<dbReference type="GO" id="GO:0006508">
    <property type="term" value="P:proteolysis"/>
    <property type="evidence" value="ECO:0007669"/>
    <property type="project" value="InterPro"/>
</dbReference>
<dbReference type="AlphaFoldDB" id="A0A1N6EP64"/>
<dbReference type="InterPro" id="IPR029030">
    <property type="entry name" value="Caspase-like_dom_sf"/>
</dbReference>
<keyword evidence="2" id="KW-0732">Signal</keyword>
<dbReference type="STRING" id="1217970.SAMN05444002_0977"/>
<accession>A0A1N6EP64</accession>
<evidence type="ECO:0000256" key="2">
    <source>
        <dbReference type="SAM" id="SignalP"/>
    </source>
</evidence>